<dbReference type="InterPro" id="IPR019734">
    <property type="entry name" value="TPR_rpt"/>
</dbReference>
<dbReference type="RefSeq" id="XP_016632955.1">
    <property type="nucleotide sequence ID" value="XM_016775796.1"/>
</dbReference>
<proteinExistence type="predicted"/>
<dbReference type="Proteomes" id="UP000053411">
    <property type="component" value="Unassembled WGS sequence"/>
</dbReference>
<dbReference type="AlphaFoldDB" id="A0A0D2JZ83"/>
<dbReference type="Pfam" id="PF14420">
    <property type="entry name" value="Clr5"/>
    <property type="match status" value="1"/>
</dbReference>
<feature type="compositionally biased region" description="Low complexity" evidence="2">
    <location>
        <begin position="524"/>
        <end position="538"/>
    </location>
</feature>
<feature type="domain" description="Clr5" evidence="3">
    <location>
        <begin position="15"/>
        <end position="66"/>
    </location>
</feature>
<gene>
    <name evidence="4" type="ORF">Z520_05293</name>
</gene>
<dbReference type="STRING" id="1442371.A0A0D2JZ83"/>
<reference evidence="4 5" key="1">
    <citation type="submission" date="2015-01" db="EMBL/GenBank/DDBJ databases">
        <title>The Genome Sequence of Fonsecaea multimorphosa CBS 102226.</title>
        <authorList>
            <consortium name="The Broad Institute Genomics Platform"/>
            <person name="Cuomo C."/>
            <person name="de Hoog S."/>
            <person name="Gorbushina A."/>
            <person name="Stielow B."/>
            <person name="Teixiera M."/>
            <person name="Abouelleil A."/>
            <person name="Chapman S.B."/>
            <person name="Priest M."/>
            <person name="Young S.K."/>
            <person name="Wortman J."/>
            <person name="Nusbaum C."/>
            <person name="Birren B."/>
        </authorList>
    </citation>
    <scope>NUCLEOTIDE SEQUENCE [LARGE SCALE GENOMIC DNA]</scope>
    <source>
        <strain evidence="4 5">CBS 102226</strain>
    </source>
</reference>
<accession>A0A0D2JZ83</accession>
<dbReference type="OrthoDB" id="539213at2759"/>
<feature type="region of interest" description="Disordered" evidence="2">
    <location>
        <begin position="99"/>
        <end position="132"/>
    </location>
</feature>
<dbReference type="PANTHER" id="PTHR38788:SF3">
    <property type="entry name" value="CLR5 DOMAIN-CONTAINING PROTEIN"/>
    <property type="match status" value="1"/>
</dbReference>
<keyword evidence="1" id="KW-0802">TPR repeat</keyword>
<evidence type="ECO:0000313" key="4">
    <source>
        <dbReference type="EMBL" id="KIX98832.1"/>
    </source>
</evidence>
<feature type="repeat" description="TPR" evidence="1">
    <location>
        <begin position="416"/>
        <end position="449"/>
    </location>
</feature>
<name>A0A0D2JZ83_9EURO</name>
<feature type="compositionally biased region" description="Basic and acidic residues" evidence="2">
    <location>
        <begin position="503"/>
        <end position="517"/>
    </location>
</feature>
<feature type="region of interest" description="Disordered" evidence="2">
    <location>
        <begin position="503"/>
        <end position="538"/>
    </location>
</feature>
<dbReference type="Gene3D" id="1.25.40.10">
    <property type="entry name" value="Tetratricopeptide repeat domain"/>
    <property type="match status" value="1"/>
</dbReference>
<protein>
    <recommendedName>
        <fullName evidence="3">Clr5 domain-containing protein</fullName>
    </recommendedName>
</protein>
<dbReference type="PROSITE" id="PS50005">
    <property type="entry name" value="TPR"/>
    <property type="match status" value="1"/>
</dbReference>
<dbReference type="SUPFAM" id="SSF48452">
    <property type="entry name" value="TPR-like"/>
    <property type="match status" value="1"/>
</dbReference>
<evidence type="ECO:0000259" key="3">
    <source>
        <dbReference type="Pfam" id="PF14420"/>
    </source>
</evidence>
<organism evidence="4 5">
    <name type="scientific">Fonsecaea multimorphosa CBS 102226</name>
    <dbReference type="NCBI Taxonomy" id="1442371"/>
    <lineage>
        <taxon>Eukaryota</taxon>
        <taxon>Fungi</taxon>
        <taxon>Dikarya</taxon>
        <taxon>Ascomycota</taxon>
        <taxon>Pezizomycotina</taxon>
        <taxon>Eurotiomycetes</taxon>
        <taxon>Chaetothyriomycetidae</taxon>
        <taxon>Chaetothyriales</taxon>
        <taxon>Herpotrichiellaceae</taxon>
        <taxon>Fonsecaea</taxon>
    </lineage>
</organism>
<keyword evidence="5" id="KW-1185">Reference proteome</keyword>
<sequence>MESPTRDQKRAPSGAEWERLRPDFTRLYKTENRPLPEVMKIMREQHGLWASEKMYKNKIKAWGLRKYLKEGEAKQIIEGEVPTTRRDLDLDVLKRKAERALKRKRSRKSSQPQASPQASPLASESAPTALSPAAFPDSQALVPYNQPAEMRQAFVVPSPDGFRIASVAEQFLFNLRGWTHDAFIHGDWDAMSTTRHNRGRQASRMLSSSLTAGINLFENGKQDLAWAQWGKAFAGFQNPELFKSWYYEIPMALLFEVSRVAVSGHPKLAALLLGSVKRWAHTFLDPKDSRHALFSIFGDLQVDQLQDLYKRAARSMYDGLETRIDKRNKLLYEVRLNRALDLLWYDSETDLTEWLPQISEVDAVSPGLSVYFLLLQAYRLVSQDQYEQAEDICSQVQRRLSILKETPGSIDLWRVGLAYRRLGRAQYSKGRFAEARRSFNTALKYVQNNNELSKSVLIEICQRQQSMANMMQDTEDVFFWTQMLQSLEQDTKAHVIEEIDDVHKGGDGIGTEGERLPGKKRRISPPSRSSTPARRGTW</sequence>
<evidence type="ECO:0000256" key="1">
    <source>
        <dbReference type="PROSITE-ProRule" id="PRU00339"/>
    </source>
</evidence>
<dbReference type="GeneID" id="27711039"/>
<dbReference type="PANTHER" id="PTHR38788">
    <property type="entry name" value="CLR5 DOMAIN-CONTAINING PROTEIN"/>
    <property type="match status" value="1"/>
</dbReference>
<dbReference type="SMART" id="SM00028">
    <property type="entry name" value="TPR"/>
    <property type="match status" value="1"/>
</dbReference>
<feature type="compositionally biased region" description="Low complexity" evidence="2">
    <location>
        <begin position="109"/>
        <end position="126"/>
    </location>
</feature>
<dbReference type="InterPro" id="IPR025676">
    <property type="entry name" value="Clr5_dom"/>
</dbReference>
<evidence type="ECO:0000313" key="5">
    <source>
        <dbReference type="Proteomes" id="UP000053411"/>
    </source>
</evidence>
<dbReference type="InterPro" id="IPR011990">
    <property type="entry name" value="TPR-like_helical_dom_sf"/>
</dbReference>
<dbReference type="VEuPathDB" id="FungiDB:Z520_05293"/>
<dbReference type="EMBL" id="KN848070">
    <property type="protein sequence ID" value="KIX98832.1"/>
    <property type="molecule type" value="Genomic_DNA"/>
</dbReference>
<evidence type="ECO:0000256" key="2">
    <source>
        <dbReference type="SAM" id="MobiDB-lite"/>
    </source>
</evidence>